<dbReference type="PANTHER" id="PTHR31170">
    <property type="entry name" value="BNAC04G53230D PROTEIN"/>
    <property type="match status" value="1"/>
</dbReference>
<dbReference type="HOGENOM" id="CLU_009714_0_0_1"/>
<keyword evidence="3" id="KW-1185">Reference proteome</keyword>
<dbReference type="AlphaFoldDB" id="A0A0E0RHW3"/>
<feature type="transmembrane region" description="Helical" evidence="1">
    <location>
        <begin position="1041"/>
        <end position="1065"/>
    </location>
</feature>
<protein>
    <submittedName>
        <fullName evidence="2">Uncharacterized protein</fullName>
    </submittedName>
</protein>
<feature type="transmembrane region" description="Helical" evidence="1">
    <location>
        <begin position="549"/>
        <end position="571"/>
    </location>
</feature>
<keyword evidence="1" id="KW-0812">Transmembrane</keyword>
<name>A0A0E0RHW3_ORYRU</name>
<accession>A0A0E0RHW3</accession>
<proteinExistence type="predicted"/>
<dbReference type="Pfam" id="PF03140">
    <property type="entry name" value="DUF247"/>
    <property type="match status" value="2"/>
</dbReference>
<sequence>MASFLVAWGLATRQPLFVTVPLGLRRVRSRTGRRSYKASAPPKKNGAGDDVDGIFVTGCHAVAYSGKQQDLFKLCSAGHLWQAHDLCQVRMYNPQIIIELALKQCPVCASFLNGNNSTIAMEVPEIAVEVAPEIIIAVEMPEAINTTIVRLPMYMQEANKGLFKPRVVSIGPYHYGQGSTLDMETHKDRFHHAFFQRLGNHVNHQDLIAQCTEGAMQCYNGNVDFRLYTLEKLMHDGCFILELLIQWEEGEHAHVDDHMRLMSNSIYYDLLIVDNQVPFFVLARLFEEFRRYNGEHPIVLVNTPLVNLISNFFNYDGQFSWVHSNLLNEDLPNANHRHLLEIQYNLVIRRNNNRNNNDEQMHYYSCLCGLCSRNICHKSPMPLGIPGANELQDYGVKFHQKENHRITDIFDVTFSHKTMSIPQFKINFGSKILLANLFAYDQIAGQQGRNNNGVVVGPVTSYVALMNALINTKKDVMVLQREGILDNLLSNEEEVASFFNRLGRCALVDVSNHRYTGMFEDVNRYWRYGCCCKHFVTFRMKHCRNPWTCLSLMGAILLLFISLISMIYTILQYYNRLESGGSNTATIGRGGSIVLGLGRGDDDGERVICIGPYHRSNEGTLGIEDYKERFLQGFFQRFGNTMAMEMMTNTTIVRLPAYMREANKGLFEPRVISIGPYHRSNESTHDMEAYKERFLRQCFAPPLGHMNLEQCIQDIARNSLAEALENYSGNVGDYTAEMLTLDGCFIIELLIRWNMGRLNHDSYVRSMRNSIYYDLLLVDNQIPFFILSRLFHKLKGDEELDNADVENELLTLAKKFFNHEGQFSWAKSPGLLDLSNASEVRHLLDLQYKLIISTNDTTISIDQTDNSYLRGIPGANELEDYGVKFYQDEDEHTKMFDVKFEGTNMMIPRFEINFGSKILLANLFAYDQSRDNVRPHQGDQTEDQPDNTVGLVTSYVVLMNALINTKRDVMVLQREGILDNLLSSEEEVASFFNNLGRCALVDVTKHHYTTMFNNVNRYCRNPFSLGRHLVILRRKHFSNPWTFFSLVGALMLLGFSFTSMLFTILNNARAAPLASSSIAARRGQAWEQRICRRRRSRA</sequence>
<keyword evidence="1" id="KW-0472">Membrane</keyword>
<keyword evidence="1" id="KW-1133">Transmembrane helix</keyword>
<evidence type="ECO:0000256" key="1">
    <source>
        <dbReference type="SAM" id="Phobius"/>
    </source>
</evidence>
<reference evidence="2" key="2">
    <citation type="submission" date="2015-06" db="UniProtKB">
        <authorList>
            <consortium name="EnsemblPlants"/>
        </authorList>
    </citation>
    <scope>IDENTIFICATION</scope>
</reference>
<reference evidence="3" key="1">
    <citation type="submission" date="2013-06" db="EMBL/GenBank/DDBJ databases">
        <authorList>
            <person name="Zhao Q."/>
        </authorList>
    </citation>
    <scope>NUCLEOTIDE SEQUENCE</scope>
    <source>
        <strain evidence="3">cv. W1943</strain>
    </source>
</reference>
<evidence type="ECO:0000313" key="2">
    <source>
        <dbReference type="EnsemblPlants" id="ORUFI12G14940.1"/>
    </source>
</evidence>
<dbReference type="PANTHER" id="PTHR31170:SF25">
    <property type="entry name" value="BNAA09G04570D PROTEIN"/>
    <property type="match status" value="1"/>
</dbReference>
<dbReference type="Gramene" id="ORUFI12G14940.1">
    <property type="protein sequence ID" value="ORUFI12G14940.1"/>
    <property type="gene ID" value="ORUFI12G14940"/>
</dbReference>
<dbReference type="EnsemblPlants" id="ORUFI12G14940.1">
    <property type="protein sequence ID" value="ORUFI12G14940.1"/>
    <property type="gene ID" value="ORUFI12G14940"/>
</dbReference>
<dbReference type="InterPro" id="IPR004158">
    <property type="entry name" value="DUF247_pln"/>
</dbReference>
<evidence type="ECO:0000313" key="3">
    <source>
        <dbReference type="Proteomes" id="UP000008022"/>
    </source>
</evidence>
<dbReference type="eggNOG" id="ENOG502RY48">
    <property type="taxonomic scope" value="Eukaryota"/>
</dbReference>
<dbReference type="Proteomes" id="UP000008022">
    <property type="component" value="Unassembled WGS sequence"/>
</dbReference>
<dbReference type="OMA" id="IWEDEAR"/>
<organism evidence="2 3">
    <name type="scientific">Oryza rufipogon</name>
    <name type="common">Brownbeard rice</name>
    <name type="synonym">Asian wild rice</name>
    <dbReference type="NCBI Taxonomy" id="4529"/>
    <lineage>
        <taxon>Eukaryota</taxon>
        <taxon>Viridiplantae</taxon>
        <taxon>Streptophyta</taxon>
        <taxon>Embryophyta</taxon>
        <taxon>Tracheophyta</taxon>
        <taxon>Spermatophyta</taxon>
        <taxon>Magnoliopsida</taxon>
        <taxon>Liliopsida</taxon>
        <taxon>Poales</taxon>
        <taxon>Poaceae</taxon>
        <taxon>BOP clade</taxon>
        <taxon>Oryzoideae</taxon>
        <taxon>Oryzeae</taxon>
        <taxon>Oryzinae</taxon>
        <taxon>Oryza</taxon>
    </lineage>
</organism>